<protein>
    <submittedName>
        <fullName evidence="2">T96</fullName>
    </submittedName>
</protein>
<dbReference type="EMBL" id="AF281817">
    <property type="protein sequence ID" value="AAK57139.1"/>
    <property type="molecule type" value="Genomic_DNA"/>
</dbReference>
<dbReference type="OrthoDB" id="41125at10239"/>
<sequence length="125" mass="14221">MTSEKKLLKENMRAVLEQRHTKFLATALGAEHPATSLQQVRTAKALVARELECTRVDTASLLELTLTEAKEIRRQTQVVRELQRLRLDDVVDSLTELRDSVQELREDVLTPITEALRRDGDESPS</sequence>
<evidence type="ECO:0000313" key="2">
    <source>
        <dbReference type="EMBL" id="AAK57139.1"/>
    </source>
</evidence>
<keyword evidence="3" id="KW-1185">Reference proteome</keyword>
<evidence type="ECO:0000313" key="3">
    <source>
        <dbReference type="Proteomes" id="UP000137095"/>
    </source>
</evidence>
<dbReference type="InterPro" id="IPR022614">
    <property type="entry name" value="Herpesvirus_UL96"/>
</dbReference>
<dbReference type="Pfam" id="PF10867">
    <property type="entry name" value="DUF2664"/>
    <property type="match status" value="1"/>
</dbReference>
<dbReference type="RefSeq" id="NP_116444.1">
    <property type="nucleotide sequence ID" value="NC_002794.1"/>
</dbReference>
<proteinExistence type="inferred from homology"/>
<dbReference type="KEGG" id="vg:921217"/>
<accession>Q91TK8</accession>
<comment type="similarity">
    <text evidence="1">Belongs to the herpesviridae UL96 family.</text>
</comment>
<organism evidence="2 3">
    <name type="scientific">Tupaiid herpesvirus 1 (strain 1)</name>
    <name type="common">TuHV-1</name>
    <name type="synonym">Herpesvirus tupaia (strain 1)</name>
    <dbReference type="NCBI Taxonomy" id="10397"/>
    <lineage>
        <taxon>Viruses</taxon>
        <taxon>Duplodnaviria</taxon>
        <taxon>Heunggongvirae</taxon>
        <taxon>Peploviricota</taxon>
        <taxon>Herviviricetes</taxon>
        <taxon>Herpesvirales</taxon>
        <taxon>Orthoherpesviridae</taxon>
        <taxon>Betaherpesvirinae</taxon>
        <taxon>Quwivirus</taxon>
        <taxon>Quwivirus tupaiidbeta1</taxon>
    </lineage>
</organism>
<reference evidence="2 3" key="1">
    <citation type="journal article" date="2001" name="J. Virol.">
        <title>Analysis and characterization of the complete genome of tupaia (tree shrew) herpesvirus.</title>
        <authorList>
            <person name="Bahr U."/>
            <person name="Darai G."/>
        </authorList>
    </citation>
    <scope>NUCLEOTIDE SEQUENCE [LARGE SCALE GENOMIC DNA]</scope>
    <source>
        <strain evidence="2">2</strain>
    </source>
</reference>
<evidence type="ECO:0000256" key="1">
    <source>
        <dbReference type="ARBA" id="ARBA00009912"/>
    </source>
</evidence>
<dbReference type="GeneID" id="921217"/>
<dbReference type="Proteomes" id="UP000137095">
    <property type="component" value="Segment"/>
</dbReference>
<organismHost>
    <name type="scientific">Tupaia belangeri</name>
    <name type="common">Common tree shrew</name>
    <name type="synonym">Tupaia glis belangeri</name>
    <dbReference type="NCBI Taxonomy" id="37347"/>
</organismHost>
<name>Q91TK8_TUHV1</name>